<dbReference type="EMBL" id="CP011924">
    <property type="protein sequence ID" value="ATD08481.1"/>
    <property type="molecule type" value="Genomic_DNA"/>
</dbReference>
<dbReference type="Gene3D" id="3.10.580.10">
    <property type="entry name" value="CBS-domain"/>
    <property type="match status" value="1"/>
</dbReference>
<evidence type="ECO:0000313" key="4">
    <source>
        <dbReference type="EMBL" id="ATD08479.1"/>
    </source>
</evidence>
<name>A0ABM6NI25_PSEO7</name>
<dbReference type="PANTHER" id="PTHR43080">
    <property type="entry name" value="CBS DOMAIN-CONTAINING PROTEIN CBSX3, MITOCHONDRIAL"/>
    <property type="match status" value="1"/>
</dbReference>
<dbReference type="InterPro" id="IPR044729">
    <property type="entry name" value="CBS_bac"/>
</dbReference>
<evidence type="ECO:0000256" key="2">
    <source>
        <dbReference type="PROSITE-ProRule" id="PRU00703"/>
    </source>
</evidence>
<dbReference type="InterPro" id="IPR046342">
    <property type="entry name" value="CBS_dom_sf"/>
</dbReference>
<evidence type="ECO:0000313" key="6">
    <source>
        <dbReference type="Proteomes" id="UP000016521"/>
    </source>
</evidence>
<dbReference type="EMBL" id="CP011924">
    <property type="protein sequence ID" value="ATD08479.1"/>
    <property type="molecule type" value="Genomic_DNA"/>
</dbReference>
<dbReference type="PANTHER" id="PTHR43080:SF2">
    <property type="entry name" value="CBS DOMAIN-CONTAINING PROTEIN"/>
    <property type="match status" value="1"/>
</dbReference>
<feature type="domain" description="CBS" evidence="3">
    <location>
        <begin position="50"/>
        <end position="106"/>
    </location>
</feature>
<protein>
    <recommendedName>
        <fullName evidence="3">CBS domain-containing protein</fullName>
    </recommendedName>
</protein>
<dbReference type="SUPFAM" id="SSF54631">
    <property type="entry name" value="CBS-domain pair"/>
    <property type="match status" value="1"/>
</dbReference>
<dbReference type="PROSITE" id="PS51371">
    <property type="entry name" value="CBS"/>
    <property type="match status" value="2"/>
</dbReference>
<dbReference type="InterPro" id="IPR000644">
    <property type="entry name" value="CBS_dom"/>
</dbReference>
<reference evidence="4 6" key="1">
    <citation type="submission" date="2015-06" db="EMBL/GenBank/DDBJ databases">
        <authorList>
            <person name="Xie B.-B."/>
            <person name="Rong J.-C."/>
            <person name="Qin Q.-L."/>
            <person name="Zhang Y.-Z."/>
        </authorList>
    </citation>
    <scope>NUCLEOTIDE SEQUENCE [LARGE SCALE GENOMIC DNA]</scope>
    <source>
        <strain evidence="4 6">JCM 20779</strain>
    </source>
</reference>
<evidence type="ECO:0000313" key="5">
    <source>
        <dbReference type="EMBL" id="ATD08481.1"/>
    </source>
</evidence>
<proteinExistence type="predicted"/>
<sequence length="175" mass="19360">MWLVFSHTLEKQNKPIKTIHFTKAVSPATLILHTNTARSMMSKLYVRDIMSPDFPLLTAETELTDAISLLQKHHLIGAPVIDAQRHLVGFISEQQLLKPLLNSSYFCDGKVHLRDLLATPALSIEAATTVVDLAQRMQQNSPKVYPVLNEGKVIGIVTRSQVVAALKESYLSCAG</sequence>
<dbReference type="Proteomes" id="UP000016521">
    <property type="component" value="Chromosome I"/>
</dbReference>
<dbReference type="Pfam" id="PF00571">
    <property type="entry name" value="CBS"/>
    <property type="match status" value="2"/>
</dbReference>
<organism evidence="4 6">
    <name type="scientific">Pseudoalteromonas piscicida</name>
    <dbReference type="NCBI Taxonomy" id="43662"/>
    <lineage>
        <taxon>Bacteria</taxon>
        <taxon>Pseudomonadati</taxon>
        <taxon>Pseudomonadota</taxon>
        <taxon>Gammaproteobacteria</taxon>
        <taxon>Alteromonadales</taxon>
        <taxon>Pseudoalteromonadaceae</taxon>
        <taxon>Pseudoalteromonas</taxon>
    </lineage>
</organism>
<gene>
    <name evidence="4" type="ORF">PPIS_a3746</name>
    <name evidence="5" type="ORF">PPIS_a3748</name>
</gene>
<dbReference type="CDD" id="cd04629">
    <property type="entry name" value="CBS_pair_bac"/>
    <property type="match status" value="1"/>
</dbReference>
<dbReference type="InterPro" id="IPR051257">
    <property type="entry name" value="Diverse_CBS-Domain"/>
</dbReference>
<dbReference type="SMART" id="SM00116">
    <property type="entry name" value="CBS"/>
    <property type="match status" value="2"/>
</dbReference>
<keyword evidence="1 2" id="KW-0129">CBS domain</keyword>
<evidence type="ECO:0000259" key="3">
    <source>
        <dbReference type="PROSITE" id="PS51371"/>
    </source>
</evidence>
<feature type="domain" description="CBS" evidence="3">
    <location>
        <begin position="117"/>
        <end position="173"/>
    </location>
</feature>
<accession>A0ABM6NI25</accession>
<keyword evidence="6" id="KW-1185">Reference proteome</keyword>
<evidence type="ECO:0000256" key="1">
    <source>
        <dbReference type="ARBA" id="ARBA00023122"/>
    </source>
</evidence>